<dbReference type="STRING" id="1197717.BED41_04345"/>
<dbReference type="PANTHER" id="PTHR34309:SF1">
    <property type="entry name" value="PROTEIN GLCG"/>
    <property type="match status" value="1"/>
</dbReference>
<dbReference type="GeneID" id="83057084"/>
<dbReference type="OrthoDB" id="9778896at2"/>
<sequence>MAINLEKALQIMTRARLASEKMGVLMSFAIFNDKQDLILFMRMDGSSGESVRLAQLKALTCLKLCENTDNLAYLVNKENGVLRGIRYDNAISLIGGGKLICDNGTIIGAIGVSGGSETQDIEVAAAALVS</sequence>
<dbReference type="InterPro" id="IPR038084">
    <property type="entry name" value="PduO/GlcC-like_sf"/>
</dbReference>
<gene>
    <name evidence="1" type="ORF">BED41_04345</name>
</gene>
<dbReference type="InterPro" id="IPR052517">
    <property type="entry name" value="GlcG_carb_metab_protein"/>
</dbReference>
<name>A0A1B2I324_9BACT</name>
<organism evidence="1 2">
    <name type="scientific">Cloacibacillus porcorum</name>
    <dbReference type="NCBI Taxonomy" id="1197717"/>
    <lineage>
        <taxon>Bacteria</taxon>
        <taxon>Thermotogati</taxon>
        <taxon>Synergistota</taxon>
        <taxon>Synergistia</taxon>
        <taxon>Synergistales</taxon>
        <taxon>Synergistaceae</taxon>
        <taxon>Cloacibacillus</taxon>
    </lineage>
</organism>
<dbReference type="PANTHER" id="PTHR34309">
    <property type="entry name" value="SLR1406 PROTEIN"/>
    <property type="match status" value="1"/>
</dbReference>
<proteinExistence type="predicted"/>
<dbReference type="Proteomes" id="UP000093044">
    <property type="component" value="Chromosome"/>
</dbReference>
<dbReference type="Gene3D" id="3.30.450.150">
    <property type="entry name" value="Haem-degrading domain"/>
    <property type="match status" value="1"/>
</dbReference>
<evidence type="ECO:0000313" key="2">
    <source>
        <dbReference type="Proteomes" id="UP000093044"/>
    </source>
</evidence>
<dbReference type="EMBL" id="CP016757">
    <property type="protein sequence ID" value="ANZ44385.1"/>
    <property type="molecule type" value="Genomic_DNA"/>
</dbReference>
<dbReference type="KEGG" id="cpor:BED41_04345"/>
<evidence type="ECO:0000313" key="1">
    <source>
        <dbReference type="EMBL" id="ANZ44385.1"/>
    </source>
</evidence>
<evidence type="ECO:0008006" key="3">
    <source>
        <dbReference type="Google" id="ProtNLM"/>
    </source>
</evidence>
<dbReference type="SUPFAM" id="SSF143744">
    <property type="entry name" value="GlcG-like"/>
    <property type="match status" value="1"/>
</dbReference>
<dbReference type="InterPro" id="IPR005624">
    <property type="entry name" value="PduO/GlcC-like"/>
</dbReference>
<dbReference type="Pfam" id="PF03928">
    <property type="entry name" value="HbpS-like"/>
    <property type="match status" value="1"/>
</dbReference>
<keyword evidence="2" id="KW-1185">Reference proteome</keyword>
<accession>A0A1B2I324</accession>
<dbReference type="RefSeq" id="WP_066743462.1">
    <property type="nucleotide sequence ID" value="NZ_CAUFKJ010000028.1"/>
</dbReference>
<protein>
    <recommendedName>
        <fullName evidence="3">Heme-binding protein</fullName>
    </recommendedName>
</protein>
<dbReference type="AlphaFoldDB" id="A0A1B2I324"/>
<reference evidence="1" key="1">
    <citation type="submission" date="2016-08" db="EMBL/GenBank/DDBJ databases">
        <title>Complete genome of Cloacibacillus porcorum.</title>
        <authorList>
            <person name="Looft T."/>
            <person name="Bayles D.O."/>
            <person name="Alt D.P."/>
        </authorList>
    </citation>
    <scope>NUCLEOTIDE SEQUENCE [LARGE SCALE GENOMIC DNA]</scope>
    <source>
        <strain evidence="1">CL-84</strain>
    </source>
</reference>